<evidence type="ECO:0000259" key="1">
    <source>
        <dbReference type="Pfam" id="PF00462"/>
    </source>
</evidence>
<dbReference type="AlphaFoldDB" id="A0A7J0EL60"/>
<evidence type="ECO:0000313" key="2">
    <source>
        <dbReference type="EMBL" id="GFY87204.1"/>
    </source>
</evidence>
<feature type="domain" description="Glutaredoxin" evidence="1">
    <location>
        <begin position="15"/>
        <end position="52"/>
    </location>
</feature>
<dbReference type="SUPFAM" id="SSF52833">
    <property type="entry name" value="Thioredoxin-like"/>
    <property type="match status" value="1"/>
</dbReference>
<dbReference type="InterPro" id="IPR036249">
    <property type="entry name" value="Thioredoxin-like_sf"/>
</dbReference>
<dbReference type="GO" id="GO:0005737">
    <property type="term" value="C:cytoplasm"/>
    <property type="evidence" value="ECO:0007669"/>
    <property type="project" value="TreeGrafter"/>
</dbReference>
<dbReference type="EMBL" id="BJWL01000005">
    <property type="protein sequence ID" value="GFY87204.1"/>
    <property type="molecule type" value="Genomic_DNA"/>
</dbReference>
<dbReference type="PANTHER" id="PTHR45694">
    <property type="entry name" value="GLUTAREDOXIN 2"/>
    <property type="match status" value="1"/>
</dbReference>
<sequence>MAMSKAKELVATNPVVVFSKSYCPFCVSVKKLLTELGATYKVIELNTENMLRKVGEAQTLLIRWRVQRHDAHQTLLGVMVMNMQFYTLSYFTGDGSDIQAALAEWTGLRTVPNVFIGGNHIGGCDSTTAMHKGGKLIPLLTEAGAVTKSSTSS</sequence>
<dbReference type="InterPro" id="IPR002109">
    <property type="entry name" value="Glutaredoxin"/>
</dbReference>
<dbReference type="OrthoDB" id="418495at2759"/>
<dbReference type="Pfam" id="PF00462">
    <property type="entry name" value="Glutaredoxin"/>
    <property type="match status" value="2"/>
</dbReference>
<comment type="caution">
    <text evidence="2">The sequence shown here is derived from an EMBL/GenBank/DDBJ whole genome shotgun (WGS) entry which is preliminary data.</text>
</comment>
<protein>
    <submittedName>
        <fullName evidence="2">Glutaredoxin family protein</fullName>
    </submittedName>
</protein>
<evidence type="ECO:0000313" key="3">
    <source>
        <dbReference type="Proteomes" id="UP000585474"/>
    </source>
</evidence>
<dbReference type="PROSITE" id="PS51354">
    <property type="entry name" value="GLUTAREDOXIN_2"/>
    <property type="match status" value="1"/>
</dbReference>
<dbReference type="PROSITE" id="PS00195">
    <property type="entry name" value="GLUTAREDOXIN_1"/>
    <property type="match status" value="1"/>
</dbReference>
<feature type="domain" description="Glutaredoxin" evidence="1">
    <location>
        <begin position="96"/>
        <end position="121"/>
    </location>
</feature>
<proteinExistence type="predicted"/>
<dbReference type="GO" id="GO:0034599">
    <property type="term" value="P:cellular response to oxidative stress"/>
    <property type="evidence" value="ECO:0007669"/>
    <property type="project" value="TreeGrafter"/>
</dbReference>
<name>A0A7J0EL60_9ERIC</name>
<gene>
    <name evidence="2" type="ORF">Acr_05g0008430</name>
</gene>
<dbReference type="PANTHER" id="PTHR45694:SF14">
    <property type="entry name" value="GLUTAREDOXIN-C2"/>
    <property type="match status" value="1"/>
</dbReference>
<organism evidence="2 3">
    <name type="scientific">Actinidia rufa</name>
    <dbReference type="NCBI Taxonomy" id="165716"/>
    <lineage>
        <taxon>Eukaryota</taxon>
        <taxon>Viridiplantae</taxon>
        <taxon>Streptophyta</taxon>
        <taxon>Embryophyta</taxon>
        <taxon>Tracheophyta</taxon>
        <taxon>Spermatophyta</taxon>
        <taxon>Magnoliopsida</taxon>
        <taxon>eudicotyledons</taxon>
        <taxon>Gunneridae</taxon>
        <taxon>Pentapetalae</taxon>
        <taxon>asterids</taxon>
        <taxon>Ericales</taxon>
        <taxon>Actinidiaceae</taxon>
        <taxon>Actinidia</taxon>
    </lineage>
</organism>
<dbReference type="GO" id="GO:0015038">
    <property type="term" value="F:glutathione disulfide oxidoreductase activity"/>
    <property type="evidence" value="ECO:0007669"/>
    <property type="project" value="TreeGrafter"/>
</dbReference>
<reference evidence="2 3" key="1">
    <citation type="submission" date="2019-07" db="EMBL/GenBank/DDBJ databases">
        <title>De Novo Assembly of kiwifruit Actinidia rufa.</title>
        <authorList>
            <person name="Sugita-Konishi S."/>
            <person name="Sato K."/>
            <person name="Mori E."/>
            <person name="Abe Y."/>
            <person name="Kisaki G."/>
            <person name="Hamano K."/>
            <person name="Suezawa K."/>
            <person name="Otani M."/>
            <person name="Fukuda T."/>
            <person name="Manabe T."/>
            <person name="Gomi K."/>
            <person name="Tabuchi M."/>
            <person name="Akimitsu K."/>
            <person name="Kataoka I."/>
        </authorList>
    </citation>
    <scope>NUCLEOTIDE SEQUENCE [LARGE SCALE GENOMIC DNA]</scope>
    <source>
        <strain evidence="3">cv. Fuchu</strain>
    </source>
</reference>
<accession>A0A7J0EL60</accession>
<keyword evidence="3" id="KW-1185">Reference proteome</keyword>
<dbReference type="InterPro" id="IPR011767">
    <property type="entry name" value="GLR_AS"/>
</dbReference>
<dbReference type="CDD" id="cd03419">
    <property type="entry name" value="GRX_GRXh_1_2_like"/>
    <property type="match status" value="1"/>
</dbReference>
<dbReference type="Proteomes" id="UP000585474">
    <property type="component" value="Unassembled WGS sequence"/>
</dbReference>
<dbReference type="Gene3D" id="3.40.30.10">
    <property type="entry name" value="Glutaredoxin"/>
    <property type="match status" value="1"/>
</dbReference>